<dbReference type="InterPro" id="IPR036236">
    <property type="entry name" value="Znf_C2H2_sf"/>
</dbReference>
<dbReference type="InterPro" id="IPR042972">
    <property type="entry name" value="INSM1/2"/>
</dbReference>
<evidence type="ECO:0000256" key="1">
    <source>
        <dbReference type="ARBA" id="ARBA00004123"/>
    </source>
</evidence>
<feature type="compositionally biased region" description="Polar residues" evidence="10">
    <location>
        <begin position="221"/>
        <end position="238"/>
    </location>
</feature>
<evidence type="ECO:0000256" key="8">
    <source>
        <dbReference type="ARBA" id="ARBA00023242"/>
    </source>
</evidence>
<evidence type="ECO:0000256" key="9">
    <source>
        <dbReference type="PROSITE-ProRule" id="PRU00042"/>
    </source>
</evidence>
<feature type="compositionally biased region" description="Polar residues" evidence="10">
    <location>
        <begin position="261"/>
        <end position="290"/>
    </location>
</feature>
<feature type="region of interest" description="Disordered" evidence="10">
    <location>
        <begin position="214"/>
        <end position="290"/>
    </location>
</feature>
<dbReference type="PROSITE" id="PS00028">
    <property type="entry name" value="ZINC_FINGER_C2H2_1"/>
    <property type="match status" value="1"/>
</dbReference>
<organism evidence="12 13">
    <name type="scientific">Hypsibius exemplaris</name>
    <name type="common">Freshwater tardigrade</name>
    <dbReference type="NCBI Taxonomy" id="2072580"/>
    <lineage>
        <taxon>Eukaryota</taxon>
        <taxon>Metazoa</taxon>
        <taxon>Ecdysozoa</taxon>
        <taxon>Tardigrada</taxon>
        <taxon>Eutardigrada</taxon>
        <taxon>Parachela</taxon>
        <taxon>Hypsibioidea</taxon>
        <taxon>Hypsibiidae</taxon>
        <taxon>Hypsibius</taxon>
    </lineage>
</organism>
<dbReference type="Proteomes" id="UP000192578">
    <property type="component" value="Unassembled WGS sequence"/>
</dbReference>
<evidence type="ECO:0000313" key="12">
    <source>
        <dbReference type="EMBL" id="OWA51820.1"/>
    </source>
</evidence>
<dbReference type="EMBL" id="MTYJ01000240">
    <property type="protein sequence ID" value="OWA51820.1"/>
    <property type="molecule type" value="Genomic_DNA"/>
</dbReference>
<evidence type="ECO:0000256" key="3">
    <source>
        <dbReference type="ARBA" id="ARBA00022737"/>
    </source>
</evidence>
<keyword evidence="13" id="KW-1185">Reference proteome</keyword>
<dbReference type="Pfam" id="PF00096">
    <property type="entry name" value="zf-C2H2"/>
    <property type="match status" value="1"/>
</dbReference>
<feature type="region of interest" description="Disordered" evidence="10">
    <location>
        <begin position="1"/>
        <end position="26"/>
    </location>
</feature>
<keyword evidence="7" id="KW-0804">Transcription</keyword>
<dbReference type="PANTHER" id="PTHR15065:SF4">
    <property type="entry name" value="LD18634P"/>
    <property type="match status" value="1"/>
</dbReference>
<gene>
    <name evidence="12" type="ORF">BV898_16283</name>
</gene>
<dbReference type="GO" id="GO:0017053">
    <property type="term" value="C:transcription repressor complex"/>
    <property type="evidence" value="ECO:0007669"/>
    <property type="project" value="TreeGrafter"/>
</dbReference>
<dbReference type="GO" id="GO:0010564">
    <property type="term" value="P:regulation of cell cycle process"/>
    <property type="evidence" value="ECO:0007669"/>
    <property type="project" value="TreeGrafter"/>
</dbReference>
<dbReference type="GO" id="GO:0008270">
    <property type="term" value="F:zinc ion binding"/>
    <property type="evidence" value="ECO:0007669"/>
    <property type="project" value="UniProtKB-KW"/>
</dbReference>
<keyword evidence="3" id="KW-0677">Repeat</keyword>
<dbReference type="InterPro" id="IPR013087">
    <property type="entry name" value="Znf_C2H2_type"/>
</dbReference>
<protein>
    <submittedName>
        <fullName evidence="12">Insulinoma-associated protein 1</fullName>
    </submittedName>
</protein>
<feature type="domain" description="C2H2-type" evidence="11">
    <location>
        <begin position="359"/>
        <end position="381"/>
    </location>
</feature>
<dbReference type="PROSITE" id="PS50157">
    <property type="entry name" value="ZINC_FINGER_C2H2_2"/>
    <property type="match status" value="1"/>
</dbReference>
<comment type="subcellular location">
    <subcellularLocation>
        <location evidence="1">Nucleus</location>
    </subcellularLocation>
</comment>
<evidence type="ECO:0000256" key="7">
    <source>
        <dbReference type="ARBA" id="ARBA00023163"/>
    </source>
</evidence>
<comment type="caution">
    <text evidence="12">The sequence shown here is derived from an EMBL/GenBank/DDBJ whole genome shotgun (WGS) entry which is preliminary data.</text>
</comment>
<dbReference type="FunFam" id="3.30.160.60:FF:001896">
    <property type="entry name" value="insulinoma-associated protein 1b"/>
    <property type="match status" value="1"/>
</dbReference>
<feature type="compositionally biased region" description="Basic residues" evidence="10">
    <location>
        <begin position="1"/>
        <end position="10"/>
    </location>
</feature>
<keyword evidence="2" id="KW-0479">Metal-binding</keyword>
<evidence type="ECO:0000256" key="5">
    <source>
        <dbReference type="ARBA" id="ARBA00022833"/>
    </source>
</evidence>
<name>A0A9X6ND99_HYPEX</name>
<keyword evidence="6" id="KW-0805">Transcription regulation</keyword>
<evidence type="ECO:0000313" key="13">
    <source>
        <dbReference type="Proteomes" id="UP000192578"/>
    </source>
</evidence>
<dbReference type="GO" id="GO:0005634">
    <property type="term" value="C:nucleus"/>
    <property type="evidence" value="ECO:0007669"/>
    <property type="project" value="UniProtKB-SubCell"/>
</dbReference>
<sequence length="523" mass="55452">MPRNVLRKRRSVNDPGATIATLDQSGHQAYQPVTVGASSHLAAITTTATSGVRRPPDSDEEELPSPPASEDSCDSGRDSTVPGEDLSGFLSHSVSFDSARPSQLSLGVSINGSSPSSSSDSLLLSPFFHSTSSAGHISLLPGILESLAVSGNQQGLNHHATSSSSPQVRQLLLAQPPCYVETAAGPTPVTGESPCPLSRQMYGVELGGGISSPAAEAGSVSFPSPTSRKRTNSITNAGENGVAGTIASIRPVPKQRKTKSRSSIQPQQNELSTSPVSGTTISSGATSRTTTTENDVIVIRRGDLDKSLNVVEVTEAARAGLAEIVNRIGPYACKLCKLTYPDAFGLAGHNCSRIIHIEYQCPECGKSFHCPANLASHRRWHKPRPVPAGTANTAPPVGPVKAELCAKPTTKAEVKPERSFVEKIENASIPFKKRFLFRESVEKEAAMLKPEPRDSLVMRQPANGAPPTILLQEFQQHRCQICGAVVRGTSLFARHWQGCLVSAANRSWSAMFCQQTSAPPKSS</sequence>
<dbReference type="Gene3D" id="3.30.160.60">
    <property type="entry name" value="Classic Zinc Finger"/>
    <property type="match status" value="1"/>
</dbReference>
<reference evidence="13" key="1">
    <citation type="submission" date="2017-01" db="EMBL/GenBank/DDBJ databases">
        <title>Comparative genomics of anhydrobiosis in the tardigrade Hypsibius dujardini.</title>
        <authorList>
            <person name="Yoshida Y."/>
            <person name="Koutsovoulos G."/>
            <person name="Laetsch D."/>
            <person name="Stevens L."/>
            <person name="Kumar S."/>
            <person name="Horikawa D."/>
            <person name="Ishino K."/>
            <person name="Komine S."/>
            <person name="Tomita M."/>
            <person name="Blaxter M."/>
            <person name="Arakawa K."/>
        </authorList>
    </citation>
    <scope>NUCLEOTIDE SEQUENCE [LARGE SCALE GENOMIC DNA]</scope>
    <source>
        <strain evidence="13">Z151</strain>
    </source>
</reference>
<dbReference type="GO" id="GO:0030182">
    <property type="term" value="P:neuron differentiation"/>
    <property type="evidence" value="ECO:0007669"/>
    <property type="project" value="TreeGrafter"/>
</dbReference>
<keyword evidence="5" id="KW-0862">Zinc</keyword>
<dbReference type="SUPFAM" id="SSF57667">
    <property type="entry name" value="beta-beta-alpha zinc fingers"/>
    <property type="match status" value="1"/>
</dbReference>
<dbReference type="GO" id="GO:0000978">
    <property type="term" value="F:RNA polymerase II cis-regulatory region sequence-specific DNA binding"/>
    <property type="evidence" value="ECO:0007669"/>
    <property type="project" value="TreeGrafter"/>
</dbReference>
<evidence type="ECO:0000256" key="10">
    <source>
        <dbReference type="SAM" id="MobiDB-lite"/>
    </source>
</evidence>
<proteinExistence type="predicted"/>
<dbReference type="PANTHER" id="PTHR15065">
    <property type="entry name" value="INSULINOMA-ASSOCIATED 1"/>
    <property type="match status" value="1"/>
</dbReference>
<dbReference type="GO" id="GO:0001227">
    <property type="term" value="F:DNA-binding transcription repressor activity, RNA polymerase II-specific"/>
    <property type="evidence" value="ECO:0007669"/>
    <property type="project" value="TreeGrafter"/>
</dbReference>
<dbReference type="SMART" id="SM00355">
    <property type="entry name" value="ZnF_C2H2"/>
    <property type="match status" value="3"/>
</dbReference>
<feature type="region of interest" description="Disordered" evidence="10">
    <location>
        <begin position="46"/>
        <end position="88"/>
    </location>
</feature>
<keyword evidence="8" id="KW-0539">Nucleus</keyword>
<evidence type="ECO:0000259" key="11">
    <source>
        <dbReference type="PROSITE" id="PS50157"/>
    </source>
</evidence>
<evidence type="ECO:0000256" key="6">
    <source>
        <dbReference type="ARBA" id="ARBA00023015"/>
    </source>
</evidence>
<evidence type="ECO:0000256" key="4">
    <source>
        <dbReference type="ARBA" id="ARBA00022771"/>
    </source>
</evidence>
<dbReference type="AlphaFoldDB" id="A0A9X6ND99"/>
<keyword evidence="4 9" id="KW-0863">Zinc-finger</keyword>
<evidence type="ECO:0000256" key="2">
    <source>
        <dbReference type="ARBA" id="ARBA00022723"/>
    </source>
</evidence>
<accession>A0A9X6ND99</accession>
<dbReference type="OrthoDB" id="8953942at2759"/>